<comment type="caution">
    <text evidence="2">The sequence shown here is derived from an EMBL/GenBank/DDBJ whole genome shotgun (WGS) entry which is preliminary data.</text>
</comment>
<evidence type="ECO:0000313" key="3">
    <source>
        <dbReference type="Proteomes" id="UP000241190"/>
    </source>
</evidence>
<organism evidence="2 3">
    <name type="scientific">Photobacterium iliopiscarium</name>
    <dbReference type="NCBI Taxonomy" id="56192"/>
    <lineage>
        <taxon>Bacteria</taxon>
        <taxon>Pseudomonadati</taxon>
        <taxon>Pseudomonadota</taxon>
        <taxon>Gammaproteobacteria</taxon>
        <taxon>Vibrionales</taxon>
        <taxon>Vibrionaceae</taxon>
        <taxon>Photobacterium</taxon>
    </lineage>
</organism>
<name>A0ABX5GR02_9GAMM</name>
<dbReference type="InterPro" id="IPR035919">
    <property type="entry name" value="EAL_sf"/>
</dbReference>
<feature type="domain" description="EAL" evidence="1">
    <location>
        <begin position="5"/>
        <end position="250"/>
    </location>
</feature>
<dbReference type="PANTHER" id="PTHR33121">
    <property type="entry name" value="CYCLIC DI-GMP PHOSPHODIESTERASE PDEF"/>
    <property type="match status" value="1"/>
</dbReference>
<sequence length="250" mass="28693">MCDQCLITKEMIIDNLQKNYFVNYYQPIVNVKENIINGVEVLLRLKNPLLDNVCPECFIACAENENVINDLFFFSAEQAIKDISNNKSFNKLSINLSPKTLNVPNLYSWLKDKCNKYDIKKESVTLEITENVEYVETDISLENIENLRMLGFGLSIDDFGTGYSSYSRLKSMPFTELKIDKMFIKHIKTNNSDKKIIEHLVNLAQILGLQTVAEGIEDLETYHIIKNLGVNLCQGYFFHKPMAINDVLAL</sequence>
<dbReference type="SUPFAM" id="SSF141868">
    <property type="entry name" value="EAL domain-like"/>
    <property type="match status" value="1"/>
</dbReference>
<dbReference type="Gene3D" id="3.20.20.450">
    <property type="entry name" value="EAL domain"/>
    <property type="match status" value="1"/>
</dbReference>
<proteinExistence type="predicted"/>
<evidence type="ECO:0000313" key="2">
    <source>
        <dbReference type="EMBL" id="PSW95117.1"/>
    </source>
</evidence>
<dbReference type="Pfam" id="PF00563">
    <property type="entry name" value="EAL"/>
    <property type="match status" value="1"/>
</dbReference>
<dbReference type="Proteomes" id="UP000241190">
    <property type="component" value="Unassembled WGS sequence"/>
</dbReference>
<dbReference type="PANTHER" id="PTHR33121:SF71">
    <property type="entry name" value="OXYGEN SENSOR PROTEIN DOSP"/>
    <property type="match status" value="1"/>
</dbReference>
<dbReference type="SMART" id="SM00052">
    <property type="entry name" value="EAL"/>
    <property type="match status" value="1"/>
</dbReference>
<gene>
    <name evidence="2" type="ORF">C9J52_11910</name>
</gene>
<dbReference type="CDD" id="cd01948">
    <property type="entry name" value="EAL"/>
    <property type="match status" value="1"/>
</dbReference>
<reference evidence="2 3" key="1">
    <citation type="submission" date="2018-03" db="EMBL/GenBank/DDBJ databases">
        <title>Whole genome sequencing of Histamine producing bacteria.</title>
        <authorList>
            <person name="Butler K."/>
        </authorList>
    </citation>
    <scope>NUCLEOTIDE SEQUENCE [LARGE SCALE GENOMIC DNA]</scope>
    <source>
        <strain evidence="2 3">ATCC 51761</strain>
    </source>
</reference>
<dbReference type="EMBL" id="PYOP01000018">
    <property type="protein sequence ID" value="PSW95117.1"/>
    <property type="molecule type" value="Genomic_DNA"/>
</dbReference>
<accession>A0ABX5GR02</accession>
<evidence type="ECO:0000259" key="1">
    <source>
        <dbReference type="PROSITE" id="PS50883"/>
    </source>
</evidence>
<protein>
    <submittedName>
        <fullName evidence="2">EAL domain-containing protein</fullName>
    </submittedName>
</protein>
<dbReference type="PROSITE" id="PS50883">
    <property type="entry name" value="EAL"/>
    <property type="match status" value="1"/>
</dbReference>
<dbReference type="InterPro" id="IPR001633">
    <property type="entry name" value="EAL_dom"/>
</dbReference>
<dbReference type="InterPro" id="IPR050706">
    <property type="entry name" value="Cyclic-di-GMP_PDE-like"/>
</dbReference>
<dbReference type="RefSeq" id="WP_052675262.1">
    <property type="nucleotide sequence ID" value="NZ_JZSR01000016.1"/>
</dbReference>
<keyword evidence="3" id="KW-1185">Reference proteome</keyword>